<accession>A0ABN2BCK2</accession>
<evidence type="ECO:0000256" key="2">
    <source>
        <dbReference type="ARBA" id="ARBA00023002"/>
    </source>
</evidence>
<keyword evidence="1" id="KW-0285">Flavoprotein</keyword>
<dbReference type="SUPFAM" id="SSF51905">
    <property type="entry name" value="FAD/NAD(P)-binding domain"/>
    <property type="match status" value="1"/>
</dbReference>
<dbReference type="Gene3D" id="3.50.50.60">
    <property type="entry name" value="FAD/NAD(P)-binding domain"/>
    <property type="match status" value="2"/>
</dbReference>
<evidence type="ECO:0000313" key="5">
    <source>
        <dbReference type="EMBL" id="GAA1536953.1"/>
    </source>
</evidence>
<evidence type="ECO:0000256" key="3">
    <source>
        <dbReference type="ARBA" id="ARBA00048132"/>
    </source>
</evidence>
<dbReference type="InterPro" id="IPR036188">
    <property type="entry name" value="FAD/NAD-bd_sf"/>
</dbReference>
<keyword evidence="6" id="KW-1185">Reference proteome</keyword>
<sequence>MSVAEKKSAIRDVVIVGAGAAGLSAGLTLARARRSVTVIDAGQPRNAPADGVHGLLGHEGISPQELLTRGREEVLGYGGELIDDEVVAVSGAEDGFTLSLRSGNAVEGRRLLMATGLVDELPEIPGVREQWGHGVLHCPYCHGWEVRDGRIGVLVTTPMAVHKAFLFRQWSDQVMLFAGDHELSEDEQIKLQALDIPVIEGGIASLEIIDDTLTGVRLDDGQVVAVDAAVVATPMVARTELFAGIGLEPTAHPAGAFIETESFGLTSVPGVWVAGNATDIGAQVSGAAAAGALAAQHINTDLIFKDLDRAAAELNDQQAGKAS</sequence>
<dbReference type="InterPro" id="IPR023753">
    <property type="entry name" value="FAD/NAD-binding_dom"/>
</dbReference>
<dbReference type="Pfam" id="PF07992">
    <property type="entry name" value="Pyr_redox_2"/>
    <property type="match status" value="1"/>
</dbReference>
<comment type="catalytic activity">
    <reaction evidence="3">
        <text>[thioredoxin]-dithiol + NADP(+) = [thioredoxin]-disulfide + NADPH + H(+)</text>
        <dbReference type="Rhea" id="RHEA:20345"/>
        <dbReference type="Rhea" id="RHEA-COMP:10698"/>
        <dbReference type="Rhea" id="RHEA-COMP:10700"/>
        <dbReference type="ChEBI" id="CHEBI:15378"/>
        <dbReference type="ChEBI" id="CHEBI:29950"/>
        <dbReference type="ChEBI" id="CHEBI:50058"/>
        <dbReference type="ChEBI" id="CHEBI:57783"/>
        <dbReference type="ChEBI" id="CHEBI:58349"/>
        <dbReference type="EC" id="1.8.1.9"/>
    </reaction>
</comment>
<evidence type="ECO:0000259" key="4">
    <source>
        <dbReference type="Pfam" id="PF07992"/>
    </source>
</evidence>
<evidence type="ECO:0000256" key="1">
    <source>
        <dbReference type="ARBA" id="ARBA00022630"/>
    </source>
</evidence>
<gene>
    <name evidence="5" type="ORF">GCM10009691_10300</name>
</gene>
<comment type="caution">
    <text evidence="5">The sequence shown here is derived from an EMBL/GenBank/DDBJ whole genome shotgun (WGS) entry which is preliminary data.</text>
</comment>
<evidence type="ECO:0000313" key="6">
    <source>
        <dbReference type="Proteomes" id="UP001501791"/>
    </source>
</evidence>
<dbReference type="InterPro" id="IPR050097">
    <property type="entry name" value="Ferredoxin-NADP_redctase_2"/>
</dbReference>
<organism evidence="5 6">
    <name type="scientific">Brevibacterium picturae</name>
    <dbReference type="NCBI Taxonomy" id="260553"/>
    <lineage>
        <taxon>Bacteria</taxon>
        <taxon>Bacillati</taxon>
        <taxon>Actinomycetota</taxon>
        <taxon>Actinomycetes</taxon>
        <taxon>Micrococcales</taxon>
        <taxon>Brevibacteriaceae</taxon>
        <taxon>Brevibacterium</taxon>
    </lineage>
</organism>
<reference evidence="5 6" key="1">
    <citation type="journal article" date="2019" name="Int. J. Syst. Evol. Microbiol.">
        <title>The Global Catalogue of Microorganisms (GCM) 10K type strain sequencing project: providing services to taxonomists for standard genome sequencing and annotation.</title>
        <authorList>
            <consortium name="The Broad Institute Genomics Platform"/>
            <consortium name="The Broad Institute Genome Sequencing Center for Infectious Disease"/>
            <person name="Wu L."/>
            <person name="Ma J."/>
        </authorList>
    </citation>
    <scope>NUCLEOTIDE SEQUENCE [LARGE SCALE GENOMIC DNA]</scope>
    <source>
        <strain evidence="5 6">JCM 13319</strain>
    </source>
</reference>
<name>A0ABN2BCK2_9MICO</name>
<protein>
    <submittedName>
        <fullName evidence="5">NAD(P)/FAD-dependent oxidoreductase</fullName>
    </submittedName>
</protein>
<feature type="domain" description="FAD/NAD(P)-binding" evidence="4">
    <location>
        <begin position="12"/>
        <end position="291"/>
    </location>
</feature>
<proteinExistence type="predicted"/>
<dbReference type="PRINTS" id="PR00469">
    <property type="entry name" value="PNDRDTASEII"/>
</dbReference>
<dbReference type="Proteomes" id="UP001501791">
    <property type="component" value="Unassembled WGS sequence"/>
</dbReference>
<dbReference type="PANTHER" id="PTHR48105">
    <property type="entry name" value="THIOREDOXIN REDUCTASE 1-RELATED-RELATED"/>
    <property type="match status" value="1"/>
</dbReference>
<dbReference type="EMBL" id="BAAALY010000004">
    <property type="protein sequence ID" value="GAA1536953.1"/>
    <property type="molecule type" value="Genomic_DNA"/>
</dbReference>
<dbReference type="PRINTS" id="PR00368">
    <property type="entry name" value="FADPNR"/>
</dbReference>
<dbReference type="RefSeq" id="WP_346035481.1">
    <property type="nucleotide sequence ID" value="NZ_BAAALY010000004.1"/>
</dbReference>
<keyword evidence="2" id="KW-0560">Oxidoreductase</keyword>